<sequence>MTSLTTSQTGTGTLHASIRLADRHKVHYGSNDPIVGRVVLKYMPNTTFDAELFGPLKVDVLLNGKHKAIYNDPPSTTEIKGHTLCSTRHTIHSGPFRTNPSTDVSIAFSIPFPTQADPINTYGYRATPRPSDPSTFNFEATVTSSTVEPLPPSLLAAPQHKDHDLELYGSTIGYKNHKTISIIYTLGLDVSLPGLSSVTVGIPAYGTEVFYDAPRIPASIAAERSQTSSAQAILNVIDESPPPETAKSSGFRSKAKSLLSTSTRPQVPLTFQYLSIPRIVYIGQPISFTLGIQPSPIIPPDTVSLNSVTVYLLATTRGTNPLPQVQFKDIEHRETVKRKTCEFSSTGPFSKANEYRKTVDVGNLTHVPTTFRYGSVSREYTLRIEVKLQVGTQSVVTRRDFKVEVLPELEVDDNNTAFSSTAVAGGSTHPLISDFSTLSLSHGDAEDLPPAYSSIITSGLSQDASGQEPVPSYTASTTAPIPPTPLPLIPTTIPTTIPTAQIQTSRESDGTLRFHPRPRDVPEPSATARREEGEWIYASEQTDWRPERPAVDAGSGSGGGRRRGGRSGRGVAMSGAMAGVAASAGGGGGGGGGGG</sequence>
<proteinExistence type="predicted"/>
<name>A0A0F4GM55_9PEZI</name>
<feature type="compositionally biased region" description="Basic and acidic residues" evidence="1">
    <location>
        <begin position="506"/>
        <end position="533"/>
    </location>
</feature>
<dbReference type="EMBL" id="LAFY01000421">
    <property type="protein sequence ID" value="KJX98152.1"/>
    <property type="molecule type" value="Genomic_DNA"/>
</dbReference>
<dbReference type="AlphaFoldDB" id="A0A0F4GM55"/>
<reference evidence="2 3" key="1">
    <citation type="submission" date="2015-03" db="EMBL/GenBank/DDBJ databases">
        <title>RNA-seq based gene annotation and comparative genomics of four Zymoseptoria species reveal species-specific pathogenicity related genes and transposable element activity.</title>
        <authorList>
            <person name="Grandaubert J."/>
            <person name="Bhattacharyya A."/>
            <person name="Stukenbrock E.H."/>
        </authorList>
    </citation>
    <scope>NUCLEOTIDE SEQUENCE [LARGE SCALE GENOMIC DNA]</scope>
    <source>
        <strain evidence="2 3">Zb18110</strain>
    </source>
</reference>
<evidence type="ECO:0000256" key="1">
    <source>
        <dbReference type="SAM" id="MobiDB-lite"/>
    </source>
</evidence>
<evidence type="ECO:0000313" key="2">
    <source>
        <dbReference type="EMBL" id="KJX98152.1"/>
    </source>
</evidence>
<keyword evidence="3" id="KW-1185">Reference proteome</keyword>
<feature type="region of interest" description="Disordered" evidence="1">
    <location>
        <begin position="500"/>
        <end position="572"/>
    </location>
</feature>
<protein>
    <submittedName>
        <fullName evidence="2">Uncharacterized protein</fullName>
    </submittedName>
</protein>
<comment type="caution">
    <text evidence="2">The sequence shown here is derived from an EMBL/GenBank/DDBJ whole genome shotgun (WGS) entry which is preliminary data.</text>
</comment>
<evidence type="ECO:0000313" key="3">
    <source>
        <dbReference type="Proteomes" id="UP000033647"/>
    </source>
</evidence>
<dbReference type="OrthoDB" id="2333384at2759"/>
<organism evidence="2 3">
    <name type="scientific">Zymoseptoria brevis</name>
    <dbReference type="NCBI Taxonomy" id="1047168"/>
    <lineage>
        <taxon>Eukaryota</taxon>
        <taxon>Fungi</taxon>
        <taxon>Dikarya</taxon>
        <taxon>Ascomycota</taxon>
        <taxon>Pezizomycotina</taxon>
        <taxon>Dothideomycetes</taxon>
        <taxon>Dothideomycetidae</taxon>
        <taxon>Mycosphaerellales</taxon>
        <taxon>Mycosphaerellaceae</taxon>
        <taxon>Zymoseptoria</taxon>
    </lineage>
</organism>
<gene>
    <name evidence="2" type="ORF">TI39_contig429g00045</name>
</gene>
<dbReference type="Proteomes" id="UP000033647">
    <property type="component" value="Unassembled WGS sequence"/>
</dbReference>
<feature type="region of interest" description="Disordered" evidence="1">
    <location>
        <begin position="459"/>
        <end position="488"/>
    </location>
</feature>
<accession>A0A0F4GM55</accession>